<keyword evidence="1" id="KW-1133">Transmembrane helix</keyword>
<evidence type="ECO:0008006" key="4">
    <source>
        <dbReference type="Google" id="ProtNLM"/>
    </source>
</evidence>
<dbReference type="Proteomes" id="UP001500620">
    <property type="component" value="Unassembled WGS sequence"/>
</dbReference>
<comment type="caution">
    <text evidence="2">The sequence shown here is derived from an EMBL/GenBank/DDBJ whole genome shotgun (WGS) entry which is preliminary data.</text>
</comment>
<sequence length="198" mass="20296">MIVTTLIVVMLVLLTIAVVSLFAMMGELANRTGDHADTGSGSVGDGPVHPLEETRSGELVAGLPGTFRKGPGVVVIFSTSCRACSVLAPAAPEFFTDYPVNLMGVLVTTAGDANGADFVTKHRLDALPVVVDVQGEMATSVFGITSSPAAVAVGADGVIIGGVAFTSYSALTRWFDEVFGPAPEPVLDPVPLPLGRKA</sequence>
<dbReference type="InterPro" id="IPR036249">
    <property type="entry name" value="Thioredoxin-like_sf"/>
</dbReference>
<accession>A0ABP8DF76</accession>
<gene>
    <name evidence="2" type="ORF">GCM10022255_059830</name>
</gene>
<dbReference type="SUPFAM" id="SSF52833">
    <property type="entry name" value="Thioredoxin-like"/>
    <property type="match status" value="1"/>
</dbReference>
<dbReference type="RefSeq" id="WP_345131593.1">
    <property type="nucleotide sequence ID" value="NZ_BAABAT010000018.1"/>
</dbReference>
<reference evidence="3" key="1">
    <citation type="journal article" date="2019" name="Int. J. Syst. Evol. Microbiol.">
        <title>The Global Catalogue of Microorganisms (GCM) 10K type strain sequencing project: providing services to taxonomists for standard genome sequencing and annotation.</title>
        <authorList>
            <consortium name="The Broad Institute Genomics Platform"/>
            <consortium name="The Broad Institute Genome Sequencing Center for Infectious Disease"/>
            <person name="Wu L."/>
            <person name="Ma J."/>
        </authorList>
    </citation>
    <scope>NUCLEOTIDE SEQUENCE [LARGE SCALE GENOMIC DNA]</scope>
    <source>
        <strain evidence="3">JCM 17441</strain>
    </source>
</reference>
<keyword evidence="3" id="KW-1185">Reference proteome</keyword>
<name>A0ABP8DF76_9ACTN</name>
<feature type="transmembrane region" description="Helical" evidence="1">
    <location>
        <begin position="6"/>
        <end position="25"/>
    </location>
</feature>
<keyword evidence="1" id="KW-0472">Membrane</keyword>
<protein>
    <recommendedName>
        <fullName evidence="4">Thioredoxin domain-containing protein</fullName>
    </recommendedName>
</protein>
<proteinExistence type="predicted"/>
<evidence type="ECO:0000313" key="3">
    <source>
        <dbReference type="Proteomes" id="UP001500620"/>
    </source>
</evidence>
<organism evidence="2 3">
    <name type="scientific">Dactylosporangium darangshiense</name>
    <dbReference type="NCBI Taxonomy" id="579108"/>
    <lineage>
        <taxon>Bacteria</taxon>
        <taxon>Bacillati</taxon>
        <taxon>Actinomycetota</taxon>
        <taxon>Actinomycetes</taxon>
        <taxon>Micromonosporales</taxon>
        <taxon>Micromonosporaceae</taxon>
        <taxon>Dactylosporangium</taxon>
    </lineage>
</organism>
<evidence type="ECO:0000313" key="2">
    <source>
        <dbReference type="EMBL" id="GAA4254585.1"/>
    </source>
</evidence>
<evidence type="ECO:0000256" key="1">
    <source>
        <dbReference type="SAM" id="Phobius"/>
    </source>
</evidence>
<dbReference type="Gene3D" id="3.40.30.10">
    <property type="entry name" value="Glutaredoxin"/>
    <property type="match status" value="1"/>
</dbReference>
<keyword evidence="1" id="KW-0812">Transmembrane</keyword>
<dbReference type="EMBL" id="BAABAT010000018">
    <property type="protein sequence ID" value="GAA4254585.1"/>
    <property type="molecule type" value="Genomic_DNA"/>
</dbReference>